<evidence type="ECO:0000313" key="6">
    <source>
        <dbReference type="Proteomes" id="UP000683246"/>
    </source>
</evidence>
<dbReference type="RefSeq" id="WP_212698145.1">
    <property type="nucleotide sequence ID" value="NZ_CP058649.1"/>
</dbReference>
<feature type="domain" description="4Fe-4S ferredoxin-type" evidence="4">
    <location>
        <begin position="84"/>
        <end position="113"/>
    </location>
</feature>
<evidence type="ECO:0000259" key="4">
    <source>
        <dbReference type="PROSITE" id="PS51379"/>
    </source>
</evidence>
<sequence>MKIAVISGKGGTGKTTVATNLATVMKATYVDCDVEEPNGFIFLKPDIKESLDVTIPVPTIDTDKCNHCKACVDICQFNALIHVDKVMVFEKLCHGCGACQAVCPTLAITEEERPIGRIQIGTYGEEGMACLSGTLNLTEPMAGPIISQLKGRLGQETSLIDCSPGTSCNVVKGLLDATYAILVTEPTAFGLHDLLLAIDLVEQMSIPFGIVINRVHESHNQVSLYCKSKGYTLLGEIPYDRQIATLYSNGELLVRQSQYKAMFHEIADGVKEAMACSSSL</sequence>
<dbReference type="InterPro" id="IPR027417">
    <property type="entry name" value="P-loop_NTPase"/>
</dbReference>
<dbReference type="KEGG" id="vpy:HZI73_10240"/>
<dbReference type="AlphaFoldDB" id="A0A8J8MJX6"/>
<dbReference type="GO" id="GO:0051536">
    <property type="term" value="F:iron-sulfur cluster binding"/>
    <property type="evidence" value="ECO:0007669"/>
    <property type="project" value="UniProtKB-KW"/>
</dbReference>
<dbReference type="InterPro" id="IPR017896">
    <property type="entry name" value="4Fe4S_Fe-S-bd"/>
</dbReference>
<dbReference type="PANTHER" id="PTHR43063">
    <property type="entry name" value="4FE-4S CLUSTER CONTAINING PARA FAMILY ATPASE PROTEIN"/>
    <property type="match status" value="1"/>
</dbReference>
<dbReference type="PANTHER" id="PTHR43063:SF1">
    <property type="entry name" value="4FE-4S CLUSTER CONTAINING PARA FAMILY ATPASE PROTEIN"/>
    <property type="match status" value="1"/>
</dbReference>
<evidence type="ECO:0000256" key="3">
    <source>
        <dbReference type="ARBA" id="ARBA00023014"/>
    </source>
</evidence>
<dbReference type="SUPFAM" id="SSF54862">
    <property type="entry name" value="4Fe-4S ferredoxins"/>
    <property type="match status" value="1"/>
</dbReference>
<proteinExistence type="predicted"/>
<keyword evidence="1" id="KW-0479">Metal-binding</keyword>
<dbReference type="InterPro" id="IPR017900">
    <property type="entry name" value="4Fe4S_Fe_S_CS"/>
</dbReference>
<dbReference type="Pfam" id="PF00037">
    <property type="entry name" value="Fer4"/>
    <property type="match status" value="2"/>
</dbReference>
<evidence type="ECO:0000313" key="5">
    <source>
        <dbReference type="EMBL" id="QUI22653.1"/>
    </source>
</evidence>
<dbReference type="EMBL" id="CP058649">
    <property type="protein sequence ID" value="QUI22653.1"/>
    <property type="molecule type" value="Genomic_DNA"/>
</dbReference>
<evidence type="ECO:0000256" key="2">
    <source>
        <dbReference type="ARBA" id="ARBA00023004"/>
    </source>
</evidence>
<dbReference type="Pfam" id="PF01656">
    <property type="entry name" value="CbiA"/>
    <property type="match status" value="1"/>
</dbReference>
<evidence type="ECO:0000256" key="1">
    <source>
        <dbReference type="ARBA" id="ARBA00022723"/>
    </source>
</evidence>
<dbReference type="InterPro" id="IPR002586">
    <property type="entry name" value="CobQ/CobB/MinD/ParA_Nub-bd_dom"/>
</dbReference>
<feature type="domain" description="4Fe-4S ferredoxin-type" evidence="4">
    <location>
        <begin position="56"/>
        <end position="80"/>
    </location>
</feature>
<name>A0A8J8MJX6_9FIRM</name>
<dbReference type="SUPFAM" id="SSF52540">
    <property type="entry name" value="P-loop containing nucleoside triphosphate hydrolases"/>
    <property type="match status" value="1"/>
</dbReference>
<dbReference type="PROSITE" id="PS51379">
    <property type="entry name" value="4FE4S_FER_2"/>
    <property type="match status" value="2"/>
</dbReference>
<accession>A0A8J8MJX6</accession>
<keyword evidence="2" id="KW-0408">Iron</keyword>
<dbReference type="Gene3D" id="3.30.70.20">
    <property type="match status" value="1"/>
</dbReference>
<keyword evidence="6" id="KW-1185">Reference proteome</keyword>
<dbReference type="PROSITE" id="PS00198">
    <property type="entry name" value="4FE4S_FER_1"/>
    <property type="match status" value="1"/>
</dbReference>
<dbReference type="GO" id="GO:0046872">
    <property type="term" value="F:metal ion binding"/>
    <property type="evidence" value="ECO:0007669"/>
    <property type="project" value="UniProtKB-KW"/>
</dbReference>
<reference evidence="5" key="1">
    <citation type="submission" date="2020-07" db="EMBL/GenBank/DDBJ databases">
        <title>Vallitalea pronyensis genome.</title>
        <authorList>
            <person name="Postec A."/>
        </authorList>
    </citation>
    <scope>NUCLEOTIDE SEQUENCE</scope>
    <source>
        <strain evidence="5">FatNI3</strain>
    </source>
</reference>
<protein>
    <submittedName>
        <fullName evidence="5">4Fe-4S binding protein</fullName>
    </submittedName>
</protein>
<keyword evidence="3" id="KW-0411">Iron-sulfur</keyword>
<dbReference type="Proteomes" id="UP000683246">
    <property type="component" value="Chromosome"/>
</dbReference>
<gene>
    <name evidence="5" type="ORF">HZI73_10240</name>
</gene>
<dbReference type="Gene3D" id="3.40.50.300">
    <property type="entry name" value="P-loop containing nucleotide triphosphate hydrolases"/>
    <property type="match status" value="1"/>
</dbReference>
<organism evidence="5 6">
    <name type="scientific">Vallitalea pronyensis</name>
    <dbReference type="NCBI Taxonomy" id="1348613"/>
    <lineage>
        <taxon>Bacteria</taxon>
        <taxon>Bacillati</taxon>
        <taxon>Bacillota</taxon>
        <taxon>Clostridia</taxon>
        <taxon>Lachnospirales</taxon>
        <taxon>Vallitaleaceae</taxon>
        <taxon>Vallitalea</taxon>
    </lineage>
</organism>